<sequence length="281" mass="31026">MEGLMQKMKVVLDKITTARARVVAASKSPAWVKPRFLTHIMGPVIALIVIASTFSKTESLNLFSLHATCMALAFVVLMPEGVVAYRNHLLLDSLSPIMSNGTKAKKRTIHLTLQVLASMFAALGLFFIAGNKVYHRNSILPRTWHGVVGAITLLAMVMQVVVGRLKHMSFTSGVIDARNRGKKYRWHGKMGLLLYDLSTVSVVLGLWTFFGLSVVAVVVPLMLAYAWLNVNLQMHETKHITVPVYSEGTDDPAGEKLTAPETKQLEEEGVPESKGEREYPL</sequence>
<evidence type="ECO:0000256" key="2">
    <source>
        <dbReference type="ARBA" id="ARBA00004141"/>
    </source>
</evidence>
<organism evidence="14 15">
    <name type="scientific">Ectocarpus siliculosus</name>
    <name type="common">Brown alga</name>
    <name type="synonym">Conferva siliculosa</name>
    <dbReference type="NCBI Taxonomy" id="2880"/>
    <lineage>
        <taxon>Eukaryota</taxon>
        <taxon>Sar</taxon>
        <taxon>Stramenopiles</taxon>
        <taxon>Ochrophyta</taxon>
        <taxon>PX clade</taxon>
        <taxon>Phaeophyceae</taxon>
        <taxon>Ectocarpales</taxon>
        <taxon>Ectocarpaceae</taxon>
        <taxon>Ectocarpus</taxon>
    </lineage>
</organism>
<keyword evidence="3" id="KW-0813">Transport</keyword>
<keyword evidence="8 12" id="KW-1133">Transmembrane helix</keyword>
<dbReference type="Gene3D" id="1.20.120.1770">
    <property type="match status" value="1"/>
</dbReference>
<evidence type="ECO:0000256" key="8">
    <source>
        <dbReference type="ARBA" id="ARBA00022989"/>
    </source>
</evidence>
<protein>
    <recommendedName>
        <fullName evidence="13">Cytochrome b561 domain-containing protein</fullName>
    </recommendedName>
</protein>
<dbReference type="InParanoid" id="D8LSC7"/>
<keyword evidence="4" id="KW-0349">Heme</keyword>
<evidence type="ECO:0000256" key="11">
    <source>
        <dbReference type="SAM" id="MobiDB-lite"/>
    </source>
</evidence>
<dbReference type="PANTHER" id="PTHR15422">
    <property type="entry name" value="OS05G0565100 PROTEIN"/>
    <property type="match status" value="1"/>
</dbReference>
<accession>D8LSC7</accession>
<feature type="compositionally biased region" description="Basic and acidic residues" evidence="11">
    <location>
        <begin position="263"/>
        <end position="281"/>
    </location>
</feature>
<dbReference type="EMBL" id="FN649736">
    <property type="protein sequence ID" value="CBN75184.1"/>
    <property type="molecule type" value="Genomic_DNA"/>
</dbReference>
<evidence type="ECO:0000256" key="7">
    <source>
        <dbReference type="ARBA" id="ARBA00022982"/>
    </source>
</evidence>
<evidence type="ECO:0000256" key="5">
    <source>
        <dbReference type="ARBA" id="ARBA00022692"/>
    </source>
</evidence>
<evidence type="ECO:0000256" key="6">
    <source>
        <dbReference type="ARBA" id="ARBA00022723"/>
    </source>
</evidence>
<evidence type="ECO:0000256" key="10">
    <source>
        <dbReference type="ARBA" id="ARBA00023136"/>
    </source>
</evidence>
<evidence type="ECO:0000256" key="4">
    <source>
        <dbReference type="ARBA" id="ARBA00022617"/>
    </source>
</evidence>
<feature type="region of interest" description="Disordered" evidence="11">
    <location>
        <begin position="248"/>
        <end position="281"/>
    </location>
</feature>
<keyword evidence="9" id="KW-0408">Iron</keyword>
<evidence type="ECO:0000313" key="15">
    <source>
        <dbReference type="Proteomes" id="UP000002630"/>
    </source>
</evidence>
<evidence type="ECO:0000256" key="1">
    <source>
        <dbReference type="ARBA" id="ARBA00001970"/>
    </source>
</evidence>
<dbReference type="PANTHER" id="PTHR15422:SF45">
    <property type="entry name" value="CYTOCHROME B561 DOMAIN-CONTAINING PROTEIN"/>
    <property type="match status" value="1"/>
</dbReference>
<evidence type="ECO:0000256" key="12">
    <source>
        <dbReference type="SAM" id="Phobius"/>
    </source>
</evidence>
<gene>
    <name evidence="14" type="ORF">Esi_0072_0022</name>
</gene>
<feature type="transmembrane region" description="Helical" evidence="12">
    <location>
        <begin position="144"/>
        <end position="165"/>
    </location>
</feature>
<keyword evidence="10 12" id="KW-0472">Membrane</keyword>
<keyword evidence="6" id="KW-0479">Metal-binding</keyword>
<feature type="domain" description="Cytochrome b561" evidence="13">
    <location>
        <begin position="33"/>
        <end position="244"/>
    </location>
</feature>
<name>D8LSC7_ECTSI</name>
<keyword evidence="5 12" id="KW-0812">Transmembrane</keyword>
<feature type="transmembrane region" description="Helical" evidence="12">
    <location>
        <begin position="36"/>
        <end position="54"/>
    </location>
</feature>
<comment type="cofactor">
    <cofactor evidence="1">
        <name>heme b</name>
        <dbReference type="ChEBI" id="CHEBI:60344"/>
    </cofactor>
</comment>
<evidence type="ECO:0000259" key="13">
    <source>
        <dbReference type="PROSITE" id="PS50939"/>
    </source>
</evidence>
<feature type="transmembrane region" description="Helical" evidence="12">
    <location>
        <begin position="108"/>
        <end position="129"/>
    </location>
</feature>
<dbReference type="Pfam" id="PF03188">
    <property type="entry name" value="Cytochrom_B561"/>
    <property type="match status" value="1"/>
</dbReference>
<evidence type="ECO:0000256" key="9">
    <source>
        <dbReference type="ARBA" id="ARBA00023004"/>
    </source>
</evidence>
<dbReference type="EMBL" id="FN648949">
    <property type="protein sequence ID" value="CBN75184.1"/>
    <property type="molecule type" value="Genomic_DNA"/>
</dbReference>
<feature type="transmembrane region" description="Helical" evidence="12">
    <location>
        <begin position="210"/>
        <end position="228"/>
    </location>
</feature>
<dbReference type="OrthoDB" id="432881at2759"/>
<evidence type="ECO:0000256" key="3">
    <source>
        <dbReference type="ARBA" id="ARBA00022448"/>
    </source>
</evidence>
<evidence type="ECO:0000313" key="14">
    <source>
        <dbReference type="EMBL" id="CBN75184.1"/>
    </source>
</evidence>
<dbReference type="PROSITE" id="PS50939">
    <property type="entry name" value="CYTOCHROME_B561"/>
    <property type="match status" value="1"/>
</dbReference>
<dbReference type="AlphaFoldDB" id="D8LSC7"/>
<keyword evidence="15" id="KW-1185">Reference proteome</keyword>
<comment type="subcellular location">
    <subcellularLocation>
        <location evidence="2">Membrane</location>
        <topology evidence="2">Multi-pass membrane protein</topology>
    </subcellularLocation>
</comment>
<feature type="transmembrane region" description="Helical" evidence="12">
    <location>
        <begin position="60"/>
        <end position="78"/>
    </location>
</feature>
<dbReference type="GO" id="GO:0140575">
    <property type="term" value="F:transmembrane monodehydroascorbate reductase activity"/>
    <property type="evidence" value="ECO:0007669"/>
    <property type="project" value="InterPro"/>
</dbReference>
<dbReference type="InterPro" id="IPR045150">
    <property type="entry name" value="CYB561D1/2"/>
</dbReference>
<keyword evidence="7" id="KW-0249">Electron transport</keyword>
<reference evidence="14 15" key="1">
    <citation type="journal article" date="2010" name="Nature">
        <title>The Ectocarpus genome and the independent evolution of multicellularity in brown algae.</title>
        <authorList>
            <person name="Cock J.M."/>
            <person name="Sterck L."/>
            <person name="Rouze P."/>
            <person name="Scornet D."/>
            <person name="Allen A.E."/>
            <person name="Amoutzias G."/>
            <person name="Anthouard V."/>
            <person name="Artiguenave F."/>
            <person name="Aury J.M."/>
            <person name="Badger J.H."/>
            <person name="Beszteri B."/>
            <person name="Billiau K."/>
            <person name="Bonnet E."/>
            <person name="Bothwell J.H."/>
            <person name="Bowler C."/>
            <person name="Boyen C."/>
            <person name="Brownlee C."/>
            <person name="Carrano C.J."/>
            <person name="Charrier B."/>
            <person name="Cho G.Y."/>
            <person name="Coelho S.M."/>
            <person name="Collen J."/>
            <person name="Corre E."/>
            <person name="Da Silva C."/>
            <person name="Delage L."/>
            <person name="Delaroque N."/>
            <person name="Dittami S.M."/>
            <person name="Doulbeau S."/>
            <person name="Elias M."/>
            <person name="Farnham G."/>
            <person name="Gachon C.M."/>
            <person name="Gschloessl B."/>
            <person name="Heesch S."/>
            <person name="Jabbari K."/>
            <person name="Jubin C."/>
            <person name="Kawai H."/>
            <person name="Kimura K."/>
            <person name="Kloareg B."/>
            <person name="Kupper F.C."/>
            <person name="Lang D."/>
            <person name="Le Bail A."/>
            <person name="Leblanc C."/>
            <person name="Lerouge P."/>
            <person name="Lohr M."/>
            <person name="Lopez P.J."/>
            <person name="Martens C."/>
            <person name="Maumus F."/>
            <person name="Michel G."/>
            <person name="Miranda-Saavedra D."/>
            <person name="Morales J."/>
            <person name="Moreau H."/>
            <person name="Motomura T."/>
            <person name="Nagasato C."/>
            <person name="Napoli C.A."/>
            <person name="Nelson D.R."/>
            <person name="Nyvall-Collen P."/>
            <person name="Peters A.F."/>
            <person name="Pommier C."/>
            <person name="Potin P."/>
            <person name="Poulain J."/>
            <person name="Quesneville H."/>
            <person name="Read B."/>
            <person name="Rensing S.A."/>
            <person name="Ritter A."/>
            <person name="Rousvoal S."/>
            <person name="Samanta M."/>
            <person name="Samson G."/>
            <person name="Schroeder D.C."/>
            <person name="Segurens B."/>
            <person name="Strittmatter M."/>
            <person name="Tonon T."/>
            <person name="Tregear J.W."/>
            <person name="Valentin K."/>
            <person name="von Dassow P."/>
            <person name="Yamagishi T."/>
            <person name="Van de Peer Y."/>
            <person name="Wincker P."/>
        </authorList>
    </citation>
    <scope>NUCLEOTIDE SEQUENCE [LARGE SCALE GENOMIC DNA]</scope>
    <source>
        <strain evidence="15">Ec32 / CCAP1310/4</strain>
    </source>
</reference>
<dbReference type="InterPro" id="IPR006593">
    <property type="entry name" value="Cyt_b561/ferric_Rdtase_TM"/>
</dbReference>
<dbReference type="GO" id="GO:0016020">
    <property type="term" value="C:membrane"/>
    <property type="evidence" value="ECO:0007669"/>
    <property type="project" value="UniProtKB-SubCell"/>
</dbReference>
<dbReference type="GO" id="GO:0046872">
    <property type="term" value="F:metal ion binding"/>
    <property type="evidence" value="ECO:0007669"/>
    <property type="project" value="UniProtKB-KW"/>
</dbReference>
<dbReference type="SMART" id="SM00665">
    <property type="entry name" value="B561"/>
    <property type="match status" value="1"/>
</dbReference>
<proteinExistence type="predicted"/>
<dbReference type="OMA" id="HETKHIT"/>
<dbReference type="Proteomes" id="UP000002630">
    <property type="component" value="Linkage Group LG11"/>
</dbReference>